<protein>
    <submittedName>
        <fullName evidence="2">Uncharacterized protein</fullName>
    </submittedName>
</protein>
<dbReference type="Proteomes" id="UP000314294">
    <property type="component" value="Unassembled WGS sequence"/>
</dbReference>
<evidence type="ECO:0000256" key="1">
    <source>
        <dbReference type="SAM" id="MobiDB-lite"/>
    </source>
</evidence>
<gene>
    <name evidence="2" type="ORF">EYF80_055378</name>
</gene>
<comment type="caution">
    <text evidence="2">The sequence shown here is derived from an EMBL/GenBank/DDBJ whole genome shotgun (WGS) entry which is preliminary data.</text>
</comment>
<sequence length="78" mass="8684">MLHALAASRQRFTVVTSDSGREKKKTQSISSHLPMLPRTSPNAHADLRLRRQSDAGRRLASLFRLTRDSVGDPLQSNS</sequence>
<reference evidence="2 3" key="1">
    <citation type="submission" date="2019-03" db="EMBL/GenBank/DDBJ databases">
        <title>First draft genome of Liparis tanakae, snailfish: a comprehensive survey of snailfish specific genes.</title>
        <authorList>
            <person name="Kim W."/>
            <person name="Song I."/>
            <person name="Jeong J.-H."/>
            <person name="Kim D."/>
            <person name="Kim S."/>
            <person name="Ryu S."/>
            <person name="Song J.Y."/>
            <person name="Lee S.K."/>
        </authorList>
    </citation>
    <scope>NUCLEOTIDE SEQUENCE [LARGE SCALE GENOMIC DNA]</scope>
    <source>
        <tissue evidence="2">Muscle</tissue>
    </source>
</reference>
<accession>A0A4Z2F011</accession>
<evidence type="ECO:0000313" key="2">
    <source>
        <dbReference type="EMBL" id="TNN34459.1"/>
    </source>
</evidence>
<proteinExistence type="predicted"/>
<keyword evidence="3" id="KW-1185">Reference proteome</keyword>
<feature type="region of interest" description="Disordered" evidence="1">
    <location>
        <begin position="1"/>
        <end position="44"/>
    </location>
</feature>
<name>A0A4Z2F011_9TELE</name>
<dbReference type="EMBL" id="SRLO01001958">
    <property type="protein sequence ID" value="TNN34459.1"/>
    <property type="molecule type" value="Genomic_DNA"/>
</dbReference>
<organism evidence="2 3">
    <name type="scientific">Liparis tanakae</name>
    <name type="common">Tanaka's snailfish</name>
    <dbReference type="NCBI Taxonomy" id="230148"/>
    <lineage>
        <taxon>Eukaryota</taxon>
        <taxon>Metazoa</taxon>
        <taxon>Chordata</taxon>
        <taxon>Craniata</taxon>
        <taxon>Vertebrata</taxon>
        <taxon>Euteleostomi</taxon>
        <taxon>Actinopterygii</taxon>
        <taxon>Neopterygii</taxon>
        <taxon>Teleostei</taxon>
        <taxon>Neoteleostei</taxon>
        <taxon>Acanthomorphata</taxon>
        <taxon>Eupercaria</taxon>
        <taxon>Perciformes</taxon>
        <taxon>Cottioidei</taxon>
        <taxon>Cottales</taxon>
        <taxon>Liparidae</taxon>
        <taxon>Liparis</taxon>
    </lineage>
</organism>
<evidence type="ECO:0000313" key="3">
    <source>
        <dbReference type="Proteomes" id="UP000314294"/>
    </source>
</evidence>
<dbReference type="AlphaFoldDB" id="A0A4Z2F011"/>